<evidence type="ECO:0000256" key="1">
    <source>
        <dbReference type="SAM" id="MobiDB-lite"/>
    </source>
</evidence>
<reference evidence="2 3" key="1">
    <citation type="submission" date="2020-04" db="EMBL/GenBank/DDBJ databases">
        <authorList>
            <person name="Hitch T.C.A."/>
            <person name="Wylensek D."/>
            <person name="Clavel T."/>
        </authorList>
    </citation>
    <scope>NUCLEOTIDE SEQUENCE [LARGE SCALE GENOMIC DNA]</scope>
    <source>
        <strain evidence="2 3">PG-251-APC-1</strain>
    </source>
</reference>
<dbReference type="Proteomes" id="UP000522333">
    <property type="component" value="Unassembled WGS sequence"/>
</dbReference>
<comment type="caution">
    <text evidence="2">The sequence shown here is derived from an EMBL/GenBank/DDBJ whole genome shotgun (WGS) entry which is preliminary data.</text>
</comment>
<sequence>MENTFAPRGCIRGPILPRFVLTMDMSPGAKTIYAILCDIAADKDHCWPSHARLAELLHCSVSSVKNWLRELVTHKLIAIRRNAARTSTYYMLKPSMLQASGAAFIGKAQEANFTSCQTKFAYRKNFKKDSILPPTPPTQAAGSSSLALTFPRPRPCRGDGGDFSLADSSFEQFCQRYPRKEAKELARAVWHRLWRRGSLPGLDVLFQSLIRFRESLSWQREHGRFIPLLVNWLRGQRWLDDLQSGGQASLPAAPDSERDRRIKQQTDALEKRWQRTEPELEAMRPVFESFLSRFDDGQQKRGPAWGLWTLLWRKGKAPSAADVPAVNTGVLEFLHSVRYGFSF</sequence>
<dbReference type="Gene3D" id="1.10.10.10">
    <property type="entry name" value="Winged helix-like DNA-binding domain superfamily/Winged helix DNA-binding domain"/>
    <property type="match status" value="1"/>
</dbReference>
<dbReference type="AlphaFoldDB" id="A0A848C9Z7"/>
<dbReference type="InterPro" id="IPR036388">
    <property type="entry name" value="WH-like_DNA-bd_sf"/>
</dbReference>
<organism evidence="2 3">
    <name type="scientific">Desulfovibrio piger</name>
    <dbReference type="NCBI Taxonomy" id="901"/>
    <lineage>
        <taxon>Bacteria</taxon>
        <taxon>Pseudomonadati</taxon>
        <taxon>Thermodesulfobacteriota</taxon>
        <taxon>Desulfovibrionia</taxon>
        <taxon>Desulfovibrionales</taxon>
        <taxon>Desulfovibrionaceae</taxon>
        <taxon>Desulfovibrio</taxon>
    </lineage>
</organism>
<evidence type="ECO:0000313" key="3">
    <source>
        <dbReference type="Proteomes" id="UP000522333"/>
    </source>
</evidence>
<accession>A0A848C9Z7</accession>
<name>A0A848C9Z7_9BACT</name>
<dbReference type="RefSeq" id="WP_168935456.1">
    <property type="nucleotide sequence ID" value="NZ_JABAFY010000016.1"/>
</dbReference>
<evidence type="ECO:0000313" key="2">
    <source>
        <dbReference type="EMBL" id="NME52060.1"/>
    </source>
</evidence>
<dbReference type="Pfam" id="PF13730">
    <property type="entry name" value="HTH_36"/>
    <property type="match status" value="1"/>
</dbReference>
<feature type="region of interest" description="Disordered" evidence="1">
    <location>
        <begin position="245"/>
        <end position="264"/>
    </location>
</feature>
<gene>
    <name evidence="2" type="ORF">HF854_05870</name>
</gene>
<proteinExistence type="predicted"/>
<feature type="compositionally biased region" description="Basic and acidic residues" evidence="1">
    <location>
        <begin position="255"/>
        <end position="264"/>
    </location>
</feature>
<protein>
    <submittedName>
        <fullName evidence="2">Helix-turn-helix domain-containing protein</fullName>
    </submittedName>
</protein>
<dbReference type="EMBL" id="JABAFY010000016">
    <property type="protein sequence ID" value="NME52060.1"/>
    <property type="molecule type" value="Genomic_DNA"/>
</dbReference>